<name>A0ABX5P477_9PROT</name>
<feature type="non-terminal residue" evidence="2">
    <location>
        <position position="210"/>
    </location>
</feature>
<proteinExistence type="predicted"/>
<sequence length="210" mass="22387">MIATEVQPPEGADVTAGEEQDELVPQLRNCLREGARNAIIILGQGVLDADPALREQGRTDHLVLSALFDELLRAVCRLVFLTCLEARDLLVSRTGTEKDRRHASILYWLERATSIDASDMEHDGWASVATLLADLETGNAGCGIPALGGGSPSGGMSILGTARIANTRFLSALHGLGGTDWRSLKSGELGTLYESLLELRPYIGADGSFG</sequence>
<dbReference type="Proteomes" id="UP000248116">
    <property type="component" value="Unassembled WGS sequence"/>
</dbReference>
<accession>A0ABX5P477</accession>
<evidence type="ECO:0000313" key="3">
    <source>
        <dbReference type="Proteomes" id="UP000248116"/>
    </source>
</evidence>
<feature type="region of interest" description="Disordered" evidence="1">
    <location>
        <begin position="1"/>
        <end position="20"/>
    </location>
</feature>
<evidence type="ECO:0000313" key="2">
    <source>
        <dbReference type="EMBL" id="PYD48545.1"/>
    </source>
</evidence>
<gene>
    <name evidence="2" type="ORF">C3920_04410</name>
</gene>
<comment type="caution">
    <text evidence="2">The sequence shown here is derived from an EMBL/GenBank/DDBJ whole genome shotgun (WGS) entry which is preliminary data.</text>
</comment>
<evidence type="ECO:0000256" key="1">
    <source>
        <dbReference type="SAM" id="MobiDB-lite"/>
    </source>
</evidence>
<keyword evidence="3" id="KW-1185">Reference proteome</keyword>
<reference evidence="2 3" key="1">
    <citation type="submission" date="2018-02" db="EMBL/GenBank/DDBJ databases">
        <authorList>
            <person name="Skraban J."/>
            <person name="Trcek J."/>
        </authorList>
    </citation>
    <scope>NUCLEOTIDE SEQUENCE [LARGE SCALE GENOMIC DNA]</scope>
    <source>
        <strain evidence="2 3">AV446</strain>
    </source>
</reference>
<dbReference type="EMBL" id="PRCW01000031">
    <property type="protein sequence ID" value="PYD48545.1"/>
    <property type="molecule type" value="Genomic_DNA"/>
</dbReference>
<protein>
    <submittedName>
        <fullName evidence="2">Uncharacterized protein</fullName>
    </submittedName>
</protein>
<organism evidence="2 3">
    <name type="scientific">Novacetimonas pomaceti</name>
    <dbReference type="NCBI Taxonomy" id="2021998"/>
    <lineage>
        <taxon>Bacteria</taxon>
        <taxon>Pseudomonadati</taxon>
        <taxon>Pseudomonadota</taxon>
        <taxon>Alphaproteobacteria</taxon>
        <taxon>Acetobacterales</taxon>
        <taxon>Acetobacteraceae</taxon>
        <taxon>Novacetimonas</taxon>
    </lineage>
</organism>